<dbReference type="InterPro" id="IPR010836">
    <property type="entry name" value="SapC"/>
</dbReference>
<gene>
    <name evidence="1" type="ORF">HMF8227_01494</name>
</gene>
<accession>A0A2S2E2Z8</accession>
<evidence type="ECO:0000313" key="2">
    <source>
        <dbReference type="Proteomes" id="UP000245728"/>
    </source>
</evidence>
<dbReference type="Pfam" id="PF07277">
    <property type="entry name" value="SapC"/>
    <property type="match status" value="1"/>
</dbReference>
<dbReference type="Proteomes" id="UP000245728">
    <property type="component" value="Chromosome"/>
</dbReference>
<dbReference type="RefSeq" id="WP_109339579.1">
    <property type="nucleotide sequence ID" value="NZ_CP029347.1"/>
</dbReference>
<evidence type="ECO:0008006" key="3">
    <source>
        <dbReference type="Google" id="ProtNLM"/>
    </source>
</evidence>
<proteinExistence type="predicted"/>
<sequence length="237" mass="27066">MTASMTPLTPEQHGHLKVVAQVTPSDYCGEQAIPVTAQEFAAVASQWPVVFLKHGQTGDFQAVALMGLNPGQNLYCQNNDWSLPYMPQAMRHRPFAVTRETPDSEQLIICIDESHPKVSAHQGEALFDSQGEQTPFLKQRAQSLVDYLHQIDATRWLVNFFKQHDLLITQELRVNDKEQSTKPIAGLYMVDEQKLKQLDDEVVNELRRRGFLGAIYSHLTSLHQIQRLTHDFIQYNR</sequence>
<name>A0A2S2E2Z8_9ALTE</name>
<keyword evidence="2" id="KW-1185">Reference proteome</keyword>
<organism evidence="1 2">
    <name type="scientific">Saliniradius amylolyticus</name>
    <dbReference type="NCBI Taxonomy" id="2183582"/>
    <lineage>
        <taxon>Bacteria</taxon>
        <taxon>Pseudomonadati</taxon>
        <taxon>Pseudomonadota</taxon>
        <taxon>Gammaproteobacteria</taxon>
        <taxon>Alteromonadales</taxon>
        <taxon>Alteromonadaceae</taxon>
        <taxon>Saliniradius</taxon>
    </lineage>
</organism>
<protein>
    <recommendedName>
        <fullName evidence="3">SapC family protein</fullName>
    </recommendedName>
</protein>
<dbReference type="AlphaFoldDB" id="A0A2S2E2Z8"/>
<dbReference type="EMBL" id="CP029347">
    <property type="protein sequence ID" value="AWL11969.1"/>
    <property type="molecule type" value="Genomic_DNA"/>
</dbReference>
<reference evidence="1 2" key="1">
    <citation type="submission" date="2018-05" db="EMBL/GenBank/DDBJ databases">
        <title>Salinimonas sp. HMF8227 Genome sequencing and assembly.</title>
        <authorList>
            <person name="Kang H."/>
            <person name="Kang J."/>
            <person name="Cha I."/>
            <person name="Kim H."/>
            <person name="Joh K."/>
        </authorList>
    </citation>
    <scope>NUCLEOTIDE SEQUENCE [LARGE SCALE GENOMIC DNA]</scope>
    <source>
        <strain evidence="1 2">HMF8227</strain>
    </source>
</reference>
<dbReference type="OrthoDB" id="9806524at2"/>
<dbReference type="KEGG" id="salh:HMF8227_01494"/>
<evidence type="ECO:0000313" key="1">
    <source>
        <dbReference type="EMBL" id="AWL11969.1"/>
    </source>
</evidence>